<dbReference type="InterPro" id="IPR003439">
    <property type="entry name" value="ABC_transporter-like_ATP-bd"/>
</dbReference>
<protein>
    <recommendedName>
        <fullName evidence="12">ABC transporter domain-containing protein</fullName>
    </recommendedName>
</protein>
<dbReference type="Pfam" id="PF00664">
    <property type="entry name" value="ABC_membrane"/>
    <property type="match status" value="1"/>
</dbReference>
<reference evidence="10 11" key="1">
    <citation type="submission" date="2013-02" db="EMBL/GenBank/DDBJ databases">
        <title>The Genome Sequence of Acinetobacter sp. CIP 56.2.</title>
        <authorList>
            <consortium name="The Broad Institute Genome Sequencing Platform"/>
            <consortium name="The Broad Institute Genome Sequencing Center for Infectious Disease"/>
            <person name="Cerqueira G."/>
            <person name="Feldgarden M."/>
            <person name="Courvalin P."/>
            <person name="Perichon B."/>
            <person name="Grillot-Courvalin C."/>
            <person name="Clermont D."/>
            <person name="Rocha E."/>
            <person name="Yoon E.-J."/>
            <person name="Nemec A."/>
            <person name="Walker B."/>
            <person name="Young S.K."/>
            <person name="Zeng Q."/>
            <person name="Gargeya S."/>
            <person name="Fitzgerald M."/>
            <person name="Haas B."/>
            <person name="Abouelleil A."/>
            <person name="Alvarado L."/>
            <person name="Arachchi H.M."/>
            <person name="Berlin A.M."/>
            <person name="Chapman S.B."/>
            <person name="Dewar J."/>
            <person name="Goldberg J."/>
            <person name="Griggs A."/>
            <person name="Gujja S."/>
            <person name="Hansen M."/>
            <person name="Howarth C."/>
            <person name="Imamovic A."/>
            <person name="Larimer J."/>
            <person name="McCowan C."/>
            <person name="Murphy C."/>
            <person name="Neiman D."/>
            <person name="Pearson M."/>
            <person name="Priest M."/>
            <person name="Roberts A."/>
            <person name="Saif S."/>
            <person name="Shea T."/>
            <person name="Sisk P."/>
            <person name="Sykes S."/>
            <person name="Wortman J."/>
            <person name="Nusbaum C."/>
            <person name="Birren B."/>
        </authorList>
    </citation>
    <scope>NUCLEOTIDE SEQUENCE [LARGE SCALE GENOMIC DNA]</scope>
    <source>
        <strain evidence="10 11">CIP 56.2</strain>
    </source>
</reference>
<dbReference type="SUPFAM" id="SSF90123">
    <property type="entry name" value="ABC transporter transmembrane region"/>
    <property type="match status" value="1"/>
</dbReference>
<evidence type="ECO:0000256" key="1">
    <source>
        <dbReference type="ARBA" id="ARBA00004651"/>
    </source>
</evidence>
<feature type="transmembrane region" description="Helical" evidence="7">
    <location>
        <begin position="249"/>
        <end position="268"/>
    </location>
</feature>
<keyword evidence="4" id="KW-0067">ATP-binding</keyword>
<dbReference type="PATRIC" id="fig|1144672.3.peg.1243"/>
<evidence type="ECO:0000256" key="6">
    <source>
        <dbReference type="ARBA" id="ARBA00023136"/>
    </source>
</evidence>
<evidence type="ECO:0008006" key="12">
    <source>
        <dbReference type="Google" id="ProtNLM"/>
    </source>
</evidence>
<dbReference type="SMART" id="SM00382">
    <property type="entry name" value="AAA"/>
    <property type="match status" value="1"/>
</dbReference>
<comment type="subcellular location">
    <subcellularLocation>
        <location evidence="1">Cell membrane</location>
        <topology evidence="1">Multi-pass membrane protein</topology>
    </subcellularLocation>
</comment>
<keyword evidence="5 7" id="KW-1133">Transmembrane helix</keyword>
<proteinExistence type="predicted"/>
<dbReference type="STRING" id="1144672.F966_01298"/>
<dbReference type="InterPro" id="IPR011527">
    <property type="entry name" value="ABC1_TM_dom"/>
</dbReference>
<evidence type="ECO:0000313" key="11">
    <source>
        <dbReference type="Proteomes" id="UP000013209"/>
    </source>
</evidence>
<organism evidence="10 11">
    <name type="scientific">Acinetobacter higginsii</name>
    <dbReference type="NCBI Taxonomy" id="70347"/>
    <lineage>
        <taxon>Bacteria</taxon>
        <taxon>Pseudomonadati</taxon>
        <taxon>Pseudomonadota</taxon>
        <taxon>Gammaproteobacteria</taxon>
        <taxon>Moraxellales</taxon>
        <taxon>Moraxellaceae</taxon>
        <taxon>Acinetobacter</taxon>
    </lineage>
</organism>
<evidence type="ECO:0000256" key="5">
    <source>
        <dbReference type="ARBA" id="ARBA00022989"/>
    </source>
</evidence>
<dbReference type="EMBL" id="APPH01000006">
    <property type="protein sequence ID" value="ENV10126.1"/>
    <property type="molecule type" value="Genomic_DNA"/>
</dbReference>
<dbReference type="HOGENOM" id="CLU_000604_93_0_6"/>
<dbReference type="InterPro" id="IPR039421">
    <property type="entry name" value="Type_1_exporter"/>
</dbReference>
<dbReference type="GO" id="GO:0005524">
    <property type="term" value="F:ATP binding"/>
    <property type="evidence" value="ECO:0007669"/>
    <property type="project" value="UniProtKB-KW"/>
</dbReference>
<feature type="domain" description="ABC transmembrane type-1" evidence="9">
    <location>
        <begin position="25"/>
        <end position="308"/>
    </location>
</feature>
<feature type="domain" description="ABC transporter" evidence="8">
    <location>
        <begin position="332"/>
        <end position="548"/>
    </location>
</feature>
<dbReference type="SUPFAM" id="SSF52540">
    <property type="entry name" value="P-loop containing nucleoside triphosphate hydrolases"/>
    <property type="match status" value="1"/>
</dbReference>
<dbReference type="InterPro" id="IPR017871">
    <property type="entry name" value="ABC_transporter-like_CS"/>
</dbReference>
<dbReference type="RefSeq" id="WP_004803566.1">
    <property type="nucleotide sequence ID" value="NZ_KB849440.1"/>
</dbReference>
<dbReference type="InterPro" id="IPR003593">
    <property type="entry name" value="AAA+_ATPase"/>
</dbReference>
<evidence type="ECO:0000313" key="10">
    <source>
        <dbReference type="EMBL" id="ENV10126.1"/>
    </source>
</evidence>
<dbReference type="PROSITE" id="PS50929">
    <property type="entry name" value="ABC_TM1F"/>
    <property type="match status" value="1"/>
</dbReference>
<feature type="transmembrane region" description="Helical" evidence="7">
    <location>
        <begin position="24"/>
        <end position="45"/>
    </location>
</feature>
<dbReference type="GO" id="GO:0016887">
    <property type="term" value="F:ATP hydrolysis activity"/>
    <property type="evidence" value="ECO:0007669"/>
    <property type="project" value="InterPro"/>
</dbReference>
<dbReference type="AlphaFoldDB" id="N8WE13"/>
<dbReference type="Gene3D" id="1.20.1560.10">
    <property type="entry name" value="ABC transporter type 1, transmembrane domain"/>
    <property type="match status" value="1"/>
</dbReference>
<dbReference type="Gene3D" id="3.40.50.300">
    <property type="entry name" value="P-loop containing nucleotide triphosphate hydrolases"/>
    <property type="match status" value="1"/>
</dbReference>
<accession>N8WE13</accession>
<dbReference type="GO" id="GO:0005886">
    <property type="term" value="C:plasma membrane"/>
    <property type="evidence" value="ECO:0007669"/>
    <property type="project" value="UniProtKB-SubCell"/>
</dbReference>
<keyword evidence="3" id="KW-0547">Nucleotide-binding</keyword>
<dbReference type="PANTHER" id="PTHR24221">
    <property type="entry name" value="ATP-BINDING CASSETTE SUB-FAMILY B"/>
    <property type="match status" value="1"/>
</dbReference>
<dbReference type="Pfam" id="PF00005">
    <property type="entry name" value="ABC_tran"/>
    <property type="match status" value="1"/>
</dbReference>
<dbReference type="GO" id="GO:0034040">
    <property type="term" value="F:ATPase-coupled lipid transmembrane transporter activity"/>
    <property type="evidence" value="ECO:0007669"/>
    <property type="project" value="TreeGrafter"/>
</dbReference>
<gene>
    <name evidence="10" type="ORF">F966_01298</name>
</gene>
<evidence type="ECO:0000259" key="9">
    <source>
        <dbReference type="PROSITE" id="PS50929"/>
    </source>
</evidence>
<evidence type="ECO:0000256" key="4">
    <source>
        <dbReference type="ARBA" id="ARBA00022840"/>
    </source>
</evidence>
<dbReference type="InterPro" id="IPR027417">
    <property type="entry name" value="P-loop_NTPase"/>
</dbReference>
<dbReference type="Proteomes" id="UP000013209">
    <property type="component" value="Unassembled WGS sequence"/>
</dbReference>
<dbReference type="InterPro" id="IPR036640">
    <property type="entry name" value="ABC1_TM_sf"/>
</dbReference>
<feature type="transmembrane region" description="Helical" evidence="7">
    <location>
        <begin position="135"/>
        <end position="159"/>
    </location>
</feature>
<dbReference type="PROSITE" id="PS00211">
    <property type="entry name" value="ABC_TRANSPORTER_1"/>
    <property type="match status" value="1"/>
</dbReference>
<feature type="transmembrane region" description="Helical" evidence="7">
    <location>
        <begin position="288"/>
        <end position="312"/>
    </location>
</feature>
<evidence type="ECO:0000256" key="7">
    <source>
        <dbReference type="SAM" id="Phobius"/>
    </source>
</evidence>
<dbReference type="PROSITE" id="PS50893">
    <property type="entry name" value="ABC_TRANSPORTER_2"/>
    <property type="match status" value="1"/>
</dbReference>
<sequence length="550" mass="63539">MFLKIYKQIWFTSHRFDEKSKKNVIAIVVLVTLVSLIDSVLPYMIKLIVDRTQDNQNIHYIYLLVISYCFAWLLSQILEWTKNVLTGLVSSKLGSSILILALENYLKIEKSQQDKVDIGVFNSDAMRASNAFAQLTLSLLLVFFPIVFQLIFITCILYVNIDPLFALGFIAMALFIFLVTNVINRESKKYYEPLYSVRNTLNSKFLEKVSHYYEIKANHSIEFEVDGFKRKVKNHVDQTFHSHYKIGQLMVFQIFLIFIFLITFWLISTKLFELDQITSGDMVMISSYIMMLTMPFLMISQQINLIAGHIVAIKKFSDYLNMPKEEVGSEKFQDQRSLFSFHQAVVEVGGRVKQAFDLSFNKGKVYAIIGQTGSGKSTLINYLLGFYKIKSGQLRYKNLDISQLYSKYIFEEIAFVGQNYSIFTGSLRENLIYNSRYTYQDDEIYLLLDLFGLQDAILDKNLSLDDDINEYLKSFSGGEKQRLNILRAVLKKPKLLILDEPTSALDSNTALKIITFLKSHVETLIMITHSRECIKLADEIIDVEQLFQDG</sequence>
<evidence type="ECO:0000256" key="2">
    <source>
        <dbReference type="ARBA" id="ARBA00022692"/>
    </source>
</evidence>
<keyword evidence="2 7" id="KW-0812">Transmembrane</keyword>
<dbReference type="GO" id="GO:0140359">
    <property type="term" value="F:ABC-type transporter activity"/>
    <property type="evidence" value="ECO:0007669"/>
    <property type="project" value="InterPro"/>
</dbReference>
<dbReference type="CDD" id="cd03228">
    <property type="entry name" value="ABCC_MRP_Like"/>
    <property type="match status" value="1"/>
</dbReference>
<evidence type="ECO:0000256" key="3">
    <source>
        <dbReference type="ARBA" id="ARBA00022741"/>
    </source>
</evidence>
<dbReference type="PANTHER" id="PTHR24221:SF654">
    <property type="entry name" value="ATP-BINDING CASSETTE SUB-FAMILY B MEMBER 6"/>
    <property type="match status" value="1"/>
</dbReference>
<feature type="transmembrane region" description="Helical" evidence="7">
    <location>
        <begin position="165"/>
        <end position="183"/>
    </location>
</feature>
<dbReference type="eggNOG" id="COG1132">
    <property type="taxonomic scope" value="Bacteria"/>
</dbReference>
<keyword evidence="6 7" id="KW-0472">Membrane</keyword>
<comment type="caution">
    <text evidence="10">The sequence shown here is derived from an EMBL/GenBank/DDBJ whole genome shotgun (WGS) entry which is preliminary data.</text>
</comment>
<name>N8WE13_9GAMM</name>
<feature type="transmembrane region" description="Helical" evidence="7">
    <location>
        <begin position="57"/>
        <end position="78"/>
    </location>
</feature>
<evidence type="ECO:0000259" key="8">
    <source>
        <dbReference type="PROSITE" id="PS50893"/>
    </source>
</evidence>
<feature type="transmembrane region" description="Helical" evidence="7">
    <location>
        <begin position="84"/>
        <end position="102"/>
    </location>
</feature>